<comment type="similarity">
    <text evidence="2 7">Belongs to the CTL (choline transporter-like) family.</text>
</comment>
<feature type="transmembrane region" description="Helical" evidence="7">
    <location>
        <begin position="155"/>
        <end position="173"/>
    </location>
</feature>
<comment type="caution">
    <text evidence="7">Lacks conserved residue(s) required for the propagation of feature annotation.</text>
</comment>
<feature type="transmembrane region" description="Helical" evidence="7">
    <location>
        <begin position="220"/>
        <end position="241"/>
    </location>
</feature>
<comment type="function">
    <text evidence="7">Choline transporter.</text>
</comment>
<feature type="transmembrane region" description="Helical" evidence="7">
    <location>
        <begin position="292"/>
        <end position="314"/>
    </location>
</feature>
<feature type="transmembrane region" description="Helical" evidence="7">
    <location>
        <begin position="101"/>
        <end position="134"/>
    </location>
</feature>
<dbReference type="GO" id="GO:0022857">
    <property type="term" value="F:transmembrane transporter activity"/>
    <property type="evidence" value="ECO:0007669"/>
    <property type="project" value="UniProtKB-UniRule"/>
</dbReference>
<evidence type="ECO:0000256" key="5">
    <source>
        <dbReference type="ARBA" id="ARBA00023136"/>
    </source>
</evidence>
<evidence type="ECO:0000256" key="1">
    <source>
        <dbReference type="ARBA" id="ARBA00004141"/>
    </source>
</evidence>
<organism evidence="8 9">
    <name type="scientific">Reticulomyxa filosa</name>
    <dbReference type="NCBI Taxonomy" id="46433"/>
    <lineage>
        <taxon>Eukaryota</taxon>
        <taxon>Sar</taxon>
        <taxon>Rhizaria</taxon>
        <taxon>Retaria</taxon>
        <taxon>Foraminifera</taxon>
        <taxon>Monothalamids</taxon>
        <taxon>Reticulomyxidae</taxon>
        <taxon>Reticulomyxa</taxon>
    </lineage>
</organism>
<dbReference type="Proteomes" id="UP000023152">
    <property type="component" value="Unassembled WGS sequence"/>
</dbReference>
<evidence type="ECO:0000256" key="2">
    <source>
        <dbReference type="ARBA" id="ARBA00007168"/>
    </source>
</evidence>
<proteinExistence type="inferred from homology"/>
<evidence type="ECO:0000256" key="4">
    <source>
        <dbReference type="ARBA" id="ARBA00022989"/>
    </source>
</evidence>
<name>X6N3D7_RETFI</name>
<keyword evidence="9" id="KW-1185">Reference proteome</keyword>
<feature type="transmembrane region" description="Helical" evidence="7">
    <location>
        <begin position="261"/>
        <end position="280"/>
    </location>
</feature>
<dbReference type="EMBL" id="ASPP01012255">
    <property type="protein sequence ID" value="ETO20795.1"/>
    <property type="molecule type" value="Genomic_DNA"/>
</dbReference>
<keyword evidence="4 7" id="KW-1133">Transmembrane helix</keyword>
<dbReference type="PANTHER" id="PTHR12385">
    <property type="entry name" value="CHOLINE TRANSPORTER-LIKE (SLC FAMILY 44)"/>
    <property type="match status" value="1"/>
</dbReference>
<sequence length="355" mass="40379">KKKKKKKKKKKRKRIELALNMLNEASRAVRDMPSTVLFPVLYSLVGIGYMAFWLAIALYIYSCKQKDTKTTPDDLVEYFGANYVETSFNVDMKVLSFNALVYHFLCLMYMVQVIIYFGFMVLAGAFADWYFSIWDSTQTQKKKERMLTITTTKRVLRFHLGSLAFGALLITPVRLLRWALLYVQHKTENAQNILAKCLLGCADCCLKCLECIIDKINKEGFIFTTIYGTNFCYSSIIAVKLVFSNAMRATFVEGISHYMELFGRLTISALTTGICMIAFSEATYYSHNLSSILLPGLAVFIVSYMIGSLFMLVYEVAVDTIFLCYLVDEQVHPGGPKFAHEELTNMTSLQKKGSP</sequence>
<evidence type="ECO:0000256" key="7">
    <source>
        <dbReference type="RuleBase" id="RU368066"/>
    </source>
</evidence>
<dbReference type="GO" id="GO:0005886">
    <property type="term" value="C:plasma membrane"/>
    <property type="evidence" value="ECO:0007669"/>
    <property type="project" value="UniProtKB-SubCell"/>
</dbReference>
<keyword evidence="5 7" id="KW-0472">Membrane</keyword>
<evidence type="ECO:0000256" key="6">
    <source>
        <dbReference type="ARBA" id="ARBA00023180"/>
    </source>
</evidence>
<comment type="caution">
    <text evidence="8">The sequence shown here is derived from an EMBL/GenBank/DDBJ whole genome shotgun (WGS) entry which is preliminary data.</text>
</comment>
<protein>
    <recommendedName>
        <fullName evidence="7">Choline transporter-like protein</fullName>
    </recommendedName>
</protein>
<dbReference type="InterPro" id="IPR007603">
    <property type="entry name" value="Choline_transptr-like"/>
</dbReference>
<keyword evidence="3 7" id="KW-0812">Transmembrane</keyword>
<dbReference type="OrthoDB" id="5979459at2759"/>
<keyword evidence="6" id="KW-0325">Glycoprotein</keyword>
<feature type="non-terminal residue" evidence="8">
    <location>
        <position position="1"/>
    </location>
</feature>
<evidence type="ECO:0000313" key="8">
    <source>
        <dbReference type="EMBL" id="ETO20795.1"/>
    </source>
</evidence>
<dbReference type="OMA" id="VITHIPL"/>
<comment type="subcellular location">
    <subcellularLocation>
        <location evidence="7">Cell membrane</location>
        <topology evidence="7">Multi-pass membrane protein</topology>
    </subcellularLocation>
    <subcellularLocation>
        <location evidence="1">Membrane</location>
        <topology evidence="1">Multi-pass membrane protein</topology>
    </subcellularLocation>
</comment>
<feature type="transmembrane region" description="Helical" evidence="7">
    <location>
        <begin position="36"/>
        <end position="61"/>
    </location>
</feature>
<accession>X6N3D7</accession>
<evidence type="ECO:0000256" key="3">
    <source>
        <dbReference type="ARBA" id="ARBA00022692"/>
    </source>
</evidence>
<dbReference type="AlphaFoldDB" id="X6N3D7"/>
<dbReference type="Pfam" id="PF04515">
    <property type="entry name" value="Choline_transpo"/>
    <property type="match status" value="1"/>
</dbReference>
<dbReference type="PANTHER" id="PTHR12385:SF14">
    <property type="entry name" value="CHOLINE TRANSPORTER-LIKE 2"/>
    <property type="match status" value="1"/>
</dbReference>
<gene>
    <name evidence="8" type="ORF">RFI_16422</name>
</gene>
<reference evidence="8 9" key="1">
    <citation type="journal article" date="2013" name="Curr. Biol.">
        <title>The Genome of the Foraminiferan Reticulomyxa filosa.</title>
        <authorList>
            <person name="Glockner G."/>
            <person name="Hulsmann N."/>
            <person name="Schleicher M."/>
            <person name="Noegel A.A."/>
            <person name="Eichinger L."/>
            <person name="Gallinger C."/>
            <person name="Pawlowski J."/>
            <person name="Sierra R."/>
            <person name="Euteneuer U."/>
            <person name="Pillet L."/>
            <person name="Moustafa A."/>
            <person name="Platzer M."/>
            <person name="Groth M."/>
            <person name="Szafranski K."/>
            <person name="Schliwa M."/>
        </authorList>
    </citation>
    <scope>NUCLEOTIDE SEQUENCE [LARGE SCALE GENOMIC DNA]</scope>
</reference>
<evidence type="ECO:0000313" key="9">
    <source>
        <dbReference type="Proteomes" id="UP000023152"/>
    </source>
</evidence>